<name>A0A5J5GGW5_9BACL</name>
<keyword evidence="4" id="KW-0961">Cell wall biogenesis/degradation</keyword>
<dbReference type="GO" id="GO:0009253">
    <property type="term" value="P:peptidoglycan catabolic process"/>
    <property type="evidence" value="ECO:0007669"/>
    <property type="project" value="InterPro"/>
</dbReference>
<dbReference type="PANTHER" id="PTHR30417">
    <property type="entry name" value="N-ACETYLMURAMOYL-L-ALANINE AMIDASE AMID"/>
    <property type="match status" value="1"/>
</dbReference>
<protein>
    <recommendedName>
        <fullName evidence="2">N-acetylmuramoyl-L-alanine amidase</fullName>
        <ecNumber evidence="2">3.5.1.28</ecNumber>
    </recommendedName>
</protein>
<dbReference type="CDD" id="cd06583">
    <property type="entry name" value="PGRP"/>
    <property type="match status" value="1"/>
</dbReference>
<dbReference type="SMART" id="SM00644">
    <property type="entry name" value="Ami_2"/>
    <property type="match status" value="1"/>
</dbReference>
<dbReference type="GO" id="GO:0008745">
    <property type="term" value="F:N-acetylmuramoyl-L-alanine amidase activity"/>
    <property type="evidence" value="ECO:0007669"/>
    <property type="project" value="UniProtKB-EC"/>
</dbReference>
<evidence type="ECO:0000313" key="7">
    <source>
        <dbReference type="Proteomes" id="UP000367750"/>
    </source>
</evidence>
<keyword evidence="3" id="KW-0378">Hydrolase</keyword>
<dbReference type="InterPro" id="IPR002502">
    <property type="entry name" value="Amidase_domain"/>
</dbReference>
<proteinExistence type="predicted"/>
<evidence type="ECO:0000256" key="4">
    <source>
        <dbReference type="ARBA" id="ARBA00023316"/>
    </source>
</evidence>
<dbReference type="Proteomes" id="UP000367750">
    <property type="component" value="Unassembled WGS sequence"/>
</dbReference>
<dbReference type="Pfam" id="PF01510">
    <property type="entry name" value="Amidase_2"/>
    <property type="match status" value="1"/>
</dbReference>
<evidence type="ECO:0000313" key="6">
    <source>
        <dbReference type="EMBL" id="KAA9007401.1"/>
    </source>
</evidence>
<dbReference type="GO" id="GO:0071555">
    <property type="term" value="P:cell wall organization"/>
    <property type="evidence" value="ECO:0007669"/>
    <property type="project" value="UniProtKB-KW"/>
</dbReference>
<dbReference type="InterPro" id="IPR051206">
    <property type="entry name" value="NAMLAA_amidase_2"/>
</dbReference>
<dbReference type="GO" id="GO:0009254">
    <property type="term" value="P:peptidoglycan turnover"/>
    <property type="evidence" value="ECO:0007669"/>
    <property type="project" value="TreeGrafter"/>
</dbReference>
<dbReference type="RefSeq" id="WP_150456691.1">
    <property type="nucleotide sequence ID" value="NZ_VYKK01000004.1"/>
</dbReference>
<sequence>MSFTMKYEIIPKYLTCGTKRRSGIKIPSVKFLVAHDTGNPNSSALGNINYYENSKNDESASAHIFLDDKAIYECIPALTGTPEKAWHVLYNKTKDNELFGCNANDAAIGVEYCYGSKINSGEAYKRYVWVLAYTCYKFGLDPGKHITGHFILDPERKTDPKSGLAASGRTFEQLIKDVVNEYKTCSNSATLSPSQSIPSSSSPITIKAIFTSDNSIIEGILKDGSSHIPVSSLKEKLGDVVTWDNVNKELKVNNIVVDAYLKDGVNYISASGLTKLGHKITWDNANKKLYISK</sequence>
<evidence type="ECO:0000256" key="2">
    <source>
        <dbReference type="ARBA" id="ARBA00011901"/>
    </source>
</evidence>
<dbReference type="EC" id="3.5.1.28" evidence="2"/>
<evidence type="ECO:0000256" key="1">
    <source>
        <dbReference type="ARBA" id="ARBA00001561"/>
    </source>
</evidence>
<dbReference type="OrthoDB" id="9794294at2"/>
<keyword evidence="7" id="KW-1185">Reference proteome</keyword>
<comment type="caution">
    <text evidence="6">The sequence shown here is derived from an EMBL/GenBank/DDBJ whole genome shotgun (WGS) entry which is preliminary data.</text>
</comment>
<gene>
    <name evidence="6" type="ORF">F4V43_02630</name>
</gene>
<dbReference type="PANTHER" id="PTHR30417:SF1">
    <property type="entry name" value="N-ACETYLMURAMOYL-L-ALANINE AMIDASE AMID"/>
    <property type="match status" value="1"/>
</dbReference>
<comment type="catalytic activity">
    <reaction evidence="1">
        <text>Hydrolyzes the link between N-acetylmuramoyl residues and L-amino acid residues in certain cell-wall glycopeptides.</text>
        <dbReference type="EC" id="3.5.1.28"/>
    </reaction>
</comment>
<accession>A0A5J5GGW5</accession>
<dbReference type="InterPro" id="IPR036505">
    <property type="entry name" value="Amidase/PGRP_sf"/>
</dbReference>
<dbReference type="AlphaFoldDB" id="A0A5J5GGW5"/>
<dbReference type="Gene3D" id="3.40.80.10">
    <property type="entry name" value="Peptidoglycan recognition protein-like"/>
    <property type="match status" value="1"/>
</dbReference>
<dbReference type="SUPFAM" id="SSF55846">
    <property type="entry name" value="N-acetylmuramoyl-L-alanine amidase-like"/>
    <property type="match status" value="1"/>
</dbReference>
<evidence type="ECO:0000259" key="5">
    <source>
        <dbReference type="SMART" id="SM00644"/>
    </source>
</evidence>
<feature type="domain" description="N-acetylmuramoyl-L-alanine amidase" evidence="5">
    <location>
        <begin position="18"/>
        <end position="161"/>
    </location>
</feature>
<organism evidence="6 7">
    <name type="scientific">Paenibacillus spiritus</name>
    <dbReference type="NCBI Taxonomy" id="2496557"/>
    <lineage>
        <taxon>Bacteria</taxon>
        <taxon>Bacillati</taxon>
        <taxon>Bacillota</taxon>
        <taxon>Bacilli</taxon>
        <taxon>Bacillales</taxon>
        <taxon>Paenibacillaceae</taxon>
        <taxon>Paenibacillus</taxon>
    </lineage>
</organism>
<evidence type="ECO:0000256" key="3">
    <source>
        <dbReference type="ARBA" id="ARBA00022801"/>
    </source>
</evidence>
<dbReference type="EMBL" id="VYKK01000004">
    <property type="protein sequence ID" value="KAA9007401.1"/>
    <property type="molecule type" value="Genomic_DNA"/>
</dbReference>
<reference evidence="6 7" key="1">
    <citation type="submission" date="2019-09" db="EMBL/GenBank/DDBJ databases">
        <title>Bacillus ochoae sp. nov., Paenibacillus whitsoniae sp. nov., Paenibacillus spiritus sp. nov. Isolated from the Mars Exploration Rover during spacecraft assembly.</title>
        <authorList>
            <person name="Seuylemezian A."/>
            <person name="Vaishampayan P."/>
        </authorList>
    </citation>
    <scope>NUCLEOTIDE SEQUENCE [LARGE SCALE GENOMIC DNA]</scope>
    <source>
        <strain evidence="6 7">MER_111</strain>
    </source>
</reference>